<keyword evidence="1" id="KW-1133">Transmembrane helix</keyword>
<evidence type="ECO:0000259" key="2">
    <source>
        <dbReference type="Pfam" id="PF04892"/>
    </source>
</evidence>
<protein>
    <submittedName>
        <fullName evidence="3">VanZ family protein</fullName>
    </submittedName>
</protein>
<feature type="transmembrane region" description="Helical" evidence="1">
    <location>
        <begin position="120"/>
        <end position="137"/>
    </location>
</feature>
<feature type="transmembrane region" description="Helical" evidence="1">
    <location>
        <begin position="94"/>
        <end position="114"/>
    </location>
</feature>
<dbReference type="InterPro" id="IPR053150">
    <property type="entry name" value="Teicoplanin_resist-assoc"/>
</dbReference>
<dbReference type="InterPro" id="IPR006976">
    <property type="entry name" value="VanZ-like"/>
</dbReference>
<name>A0ABN1JFI1_9CLOT</name>
<proteinExistence type="predicted"/>
<gene>
    <name evidence="3" type="ORF">GCM10008906_15890</name>
</gene>
<dbReference type="EMBL" id="BAAACG010000008">
    <property type="protein sequence ID" value="GAA0738463.1"/>
    <property type="molecule type" value="Genomic_DNA"/>
</dbReference>
<dbReference type="Proteomes" id="UP001501510">
    <property type="component" value="Unassembled WGS sequence"/>
</dbReference>
<organism evidence="3 4">
    <name type="scientific">Clostridium oceanicum</name>
    <dbReference type="NCBI Taxonomy" id="1543"/>
    <lineage>
        <taxon>Bacteria</taxon>
        <taxon>Bacillati</taxon>
        <taxon>Bacillota</taxon>
        <taxon>Clostridia</taxon>
        <taxon>Eubacteriales</taxon>
        <taxon>Clostridiaceae</taxon>
        <taxon>Clostridium</taxon>
    </lineage>
</organism>
<evidence type="ECO:0000256" key="1">
    <source>
        <dbReference type="SAM" id="Phobius"/>
    </source>
</evidence>
<reference evidence="3 4" key="1">
    <citation type="journal article" date="2019" name="Int. J. Syst. Evol. Microbiol.">
        <title>The Global Catalogue of Microorganisms (GCM) 10K type strain sequencing project: providing services to taxonomists for standard genome sequencing and annotation.</title>
        <authorList>
            <consortium name="The Broad Institute Genomics Platform"/>
            <consortium name="The Broad Institute Genome Sequencing Center for Infectious Disease"/>
            <person name="Wu L."/>
            <person name="Ma J."/>
        </authorList>
    </citation>
    <scope>NUCLEOTIDE SEQUENCE [LARGE SCALE GENOMIC DNA]</scope>
    <source>
        <strain evidence="3 4">JCM 1407</strain>
    </source>
</reference>
<evidence type="ECO:0000313" key="3">
    <source>
        <dbReference type="EMBL" id="GAA0738463.1"/>
    </source>
</evidence>
<dbReference type="Pfam" id="PF04892">
    <property type="entry name" value="VanZ"/>
    <property type="match status" value="1"/>
</dbReference>
<feature type="transmembrane region" description="Helical" evidence="1">
    <location>
        <begin position="149"/>
        <end position="172"/>
    </location>
</feature>
<feature type="transmembrane region" description="Helical" evidence="1">
    <location>
        <begin position="7"/>
        <end position="28"/>
    </location>
</feature>
<evidence type="ECO:0000313" key="4">
    <source>
        <dbReference type="Proteomes" id="UP001501510"/>
    </source>
</evidence>
<keyword evidence="4" id="KW-1185">Reference proteome</keyword>
<accession>A0ABN1JFI1</accession>
<dbReference type="PANTHER" id="PTHR36834">
    <property type="entry name" value="MEMBRANE PROTEIN-RELATED"/>
    <property type="match status" value="1"/>
</dbReference>
<dbReference type="RefSeq" id="WP_343760562.1">
    <property type="nucleotide sequence ID" value="NZ_BAAACG010000008.1"/>
</dbReference>
<keyword evidence="1" id="KW-0812">Transmembrane</keyword>
<feature type="domain" description="VanZ-like" evidence="2">
    <location>
        <begin position="16"/>
        <end position="137"/>
    </location>
</feature>
<comment type="caution">
    <text evidence="3">The sequence shown here is derived from an EMBL/GenBank/DDBJ whole genome shotgun (WGS) entry which is preliminary data.</text>
</comment>
<keyword evidence="1" id="KW-0472">Membrane</keyword>
<sequence length="173" mass="19860">MKKKEKILNVLLVLGFIFYMAFLLWNILFKYVSPFELFSKERWFSRSLNLIPFSGMLNGYFTDLDIYGNVMLFIPIGIYINLTKKHSKLYIKILKMAMLSIAFEAIQYIFGIGATDITDVITNTLGAVIGVGIYYFLKLLFKKPDRVKTFVTIASTLMMVVVSAILTAIMIYN</sequence>
<dbReference type="PANTHER" id="PTHR36834:SF2">
    <property type="entry name" value="MEMBRANE PROTEIN"/>
    <property type="match status" value="1"/>
</dbReference>
<feature type="transmembrane region" description="Helical" evidence="1">
    <location>
        <begin position="66"/>
        <end position="82"/>
    </location>
</feature>